<dbReference type="EMBL" id="PDJQ01000001">
    <property type="protein sequence ID" value="PFG74068.1"/>
    <property type="molecule type" value="Genomic_DNA"/>
</dbReference>
<evidence type="ECO:0000256" key="1">
    <source>
        <dbReference type="ARBA" id="ARBA00023002"/>
    </source>
</evidence>
<accession>A0A2A9HE35</accession>
<name>A0A2A9HE35_TEPT2</name>
<reference evidence="2 3" key="1">
    <citation type="submission" date="2017-09" db="EMBL/GenBank/DDBJ databases">
        <title>Sequencing the genomes of two abundant thermophiles in Great Basin hot springs: Thermocrinis jamiesonii and novel Chloroflexi Thermoflexus hugenholtzii.</title>
        <authorList>
            <person name="Hedlund B."/>
        </authorList>
    </citation>
    <scope>NUCLEOTIDE SEQUENCE [LARGE SCALE GENOMIC DNA]</scope>
    <source>
        <strain evidence="2 3">G233</strain>
    </source>
</reference>
<comment type="caution">
    <text evidence="2">The sequence shown here is derived from an EMBL/GenBank/DDBJ whole genome shotgun (WGS) entry which is preliminary data.</text>
</comment>
<dbReference type="GO" id="GO:0016491">
    <property type="term" value="F:oxidoreductase activity"/>
    <property type="evidence" value="ECO:0007669"/>
    <property type="project" value="UniProtKB-KW"/>
</dbReference>
<sequence>MSMLAVSTEFEARLKAVLEAKSMLKHPFYVEWTQGTLPMHKMQEYARQYYHFEAAFPRFLSAIHTRTESPKIRQLILDNLWDEEHGERNHPTLWLEFARAVGVEPDEVITAELRPETRALVDHFRQVTSTAPIAEALGTLFAYEGQVPAIAWQKIKGLTEFYGFEPKQFEFFSVHLVADIAHSGAEMEAIAEACTDEDAVIRAVDTACDRLLAFLDGCYAAAA</sequence>
<dbReference type="InterPro" id="IPR039068">
    <property type="entry name" value="PqqC-like"/>
</dbReference>
<dbReference type="PANTHER" id="PTHR40279">
    <property type="entry name" value="PQQC-LIKE PROTEIN"/>
    <property type="match status" value="1"/>
</dbReference>
<keyword evidence="1" id="KW-0560">Oxidoreductase</keyword>
<gene>
    <name evidence="2" type="ORF">A9A59_1276</name>
</gene>
<organism evidence="2 3">
    <name type="scientific">Tepidiforma thermophila (strain KCTC 52669 / CGMCC 1.13589 / G233)</name>
    <dbReference type="NCBI Taxonomy" id="2761530"/>
    <lineage>
        <taxon>Bacteria</taxon>
        <taxon>Bacillati</taxon>
        <taxon>Chloroflexota</taxon>
        <taxon>Tepidiformia</taxon>
        <taxon>Tepidiformales</taxon>
        <taxon>Tepidiformaceae</taxon>
        <taxon>Tepidiforma</taxon>
    </lineage>
</organism>
<dbReference type="InterPro" id="IPR027572">
    <property type="entry name" value="Fol-rel_CADD"/>
</dbReference>
<evidence type="ECO:0000313" key="3">
    <source>
        <dbReference type="Proteomes" id="UP000223071"/>
    </source>
</evidence>
<dbReference type="NCBIfam" id="TIGR04305">
    <property type="entry name" value="fol_rel_CADD"/>
    <property type="match status" value="1"/>
</dbReference>
<dbReference type="Proteomes" id="UP000223071">
    <property type="component" value="Unassembled WGS sequence"/>
</dbReference>
<dbReference type="InterPro" id="IPR016084">
    <property type="entry name" value="Haem_Oase-like_multi-hlx"/>
</dbReference>
<dbReference type="SUPFAM" id="SSF48613">
    <property type="entry name" value="Heme oxygenase-like"/>
    <property type="match status" value="1"/>
</dbReference>
<dbReference type="PANTHER" id="PTHR40279:SF3">
    <property type="entry name" value="4-AMINOBENZOATE SYNTHASE"/>
    <property type="match status" value="1"/>
</dbReference>
<proteinExistence type="predicted"/>
<keyword evidence="3" id="KW-1185">Reference proteome</keyword>
<dbReference type="SMART" id="SM01236">
    <property type="entry name" value="Haem_oxygenase_2"/>
    <property type="match status" value="1"/>
</dbReference>
<dbReference type="Pfam" id="PF14518">
    <property type="entry name" value="Haem_oxygenas_2"/>
    <property type="match status" value="1"/>
</dbReference>
<dbReference type="Gene3D" id="1.20.910.10">
    <property type="entry name" value="Heme oxygenase-like"/>
    <property type="match status" value="1"/>
</dbReference>
<dbReference type="AlphaFoldDB" id="A0A2A9HE35"/>
<protein>
    <submittedName>
        <fullName evidence="2">Pyrroloquinoline-quinone synthase</fullName>
    </submittedName>
</protein>
<evidence type="ECO:0000313" key="2">
    <source>
        <dbReference type="EMBL" id="PFG74068.1"/>
    </source>
</evidence>